<gene>
    <name evidence="2" type="ORF">GCM10009798_11480</name>
</gene>
<evidence type="ECO:0000313" key="3">
    <source>
        <dbReference type="Proteomes" id="UP001500571"/>
    </source>
</evidence>
<accession>A0ABN2QMM8</accession>
<dbReference type="EMBL" id="BAAAPB010000001">
    <property type="protein sequence ID" value="GAA1953981.1"/>
    <property type="molecule type" value="Genomic_DNA"/>
</dbReference>
<name>A0ABN2QMM8_9ACTN</name>
<evidence type="ECO:0000259" key="1">
    <source>
        <dbReference type="Pfam" id="PF07110"/>
    </source>
</evidence>
<sequence length="100" mass="10852">MHRITIEYAGPADPAAFDARYREAHVPLVLALPGLSRFTMTHPRGLGGEAPYLVAELWFDDADSMKTAMRSPEMAATAADAETYDVTSTTMFTGEVVDVS</sequence>
<dbReference type="SUPFAM" id="SSF54909">
    <property type="entry name" value="Dimeric alpha+beta barrel"/>
    <property type="match status" value="1"/>
</dbReference>
<protein>
    <recommendedName>
        <fullName evidence="1">EthD domain-containing protein</fullName>
    </recommendedName>
</protein>
<dbReference type="Gene3D" id="3.30.70.100">
    <property type="match status" value="1"/>
</dbReference>
<feature type="domain" description="EthD" evidence="1">
    <location>
        <begin position="12"/>
        <end position="83"/>
    </location>
</feature>
<proteinExistence type="predicted"/>
<dbReference type="Proteomes" id="UP001500571">
    <property type="component" value="Unassembled WGS sequence"/>
</dbReference>
<dbReference type="InterPro" id="IPR011008">
    <property type="entry name" value="Dimeric_a/b-barrel"/>
</dbReference>
<comment type="caution">
    <text evidence="2">The sequence shown here is derived from an EMBL/GenBank/DDBJ whole genome shotgun (WGS) entry which is preliminary data.</text>
</comment>
<organism evidence="2 3">
    <name type="scientific">Nocardioides panacihumi</name>
    <dbReference type="NCBI Taxonomy" id="400774"/>
    <lineage>
        <taxon>Bacteria</taxon>
        <taxon>Bacillati</taxon>
        <taxon>Actinomycetota</taxon>
        <taxon>Actinomycetes</taxon>
        <taxon>Propionibacteriales</taxon>
        <taxon>Nocardioidaceae</taxon>
        <taxon>Nocardioides</taxon>
    </lineage>
</organism>
<reference evidence="2 3" key="1">
    <citation type="journal article" date="2019" name="Int. J. Syst. Evol. Microbiol.">
        <title>The Global Catalogue of Microorganisms (GCM) 10K type strain sequencing project: providing services to taxonomists for standard genome sequencing and annotation.</title>
        <authorList>
            <consortium name="The Broad Institute Genomics Platform"/>
            <consortium name="The Broad Institute Genome Sequencing Center for Infectious Disease"/>
            <person name="Wu L."/>
            <person name="Ma J."/>
        </authorList>
    </citation>
    <scope>NUCLEOTIDE SEQUENCE [LARGE SCALE GENOMIC DNA]</scope>
    <source>
        <strain evidence="2 3">JCM 15309</strain>
    </source>
</reference>
<dbReference type="NCBIfam" id="TIGR02118">
    <property type="entry name" value="EthD family reductase"/>
    <property type="match status" value="1"/>
</dbReference>
<dbReference type="Pfam" id="PF07110">
    <property type="entry name" value="EthD"/>
    <property type="match status" value="1"/>
</dbReference>
<evidence type="ECO:0000313" key="2">
    <source>
        <dbReference type="EMBL" id="GAA1953981.1"/>
    </source>
</evidence>
<dbReference type="InterPro" id="IPR009799">
    <property type="entry name" value="EthD_dom"/>
</dbReference>
<dbReference type="RefSeq" id="WP_344043315.1">
    <property type="nucleotide sequence ID" value="NZ_BAAAPB010000001.1"/>
</dbReference>
<keyword evidence="3" id="KW-1185">Reference proteome</keyword>